<sequence>MAPVTREHPTLYLYRRQISSKFCAQEMLLTLMCGIFLSLHFPSTTFLGEGPKTPPPLPYTYLLLLFTHSSIVNNNNKNPHKNQSINYPHMPCHPYFSSSPLQKTLPLSLFYLVYI</sequence>
<dbReference type="Proteomes" id="UP001497535">
    <property type="component" value="Unassembled WGS sequence"/>
</dbReference>
<comment type="caution">
    <text evidence="1">The sequence shown here is derived from an EMBL/GenBank/DDBJ whole genome shotgun (WGS) entry which is preliminary data.</text>
</comment>
<accession>A0ACB0XKC0</accession>
<gene>
    <name evidence="1" type="ORF">MENTE1834_LOCUS368</name>
</gene>
<dbReference type="EMBL" id="CAVMJV010000001">
    <property type="protein sequence ID" value="CAK5006039.1"/>
    <property type="molecule type" value="Genomic_DNA"/>
</dbReference>
<keyword evidence="2" id="KW-1185">Reference proteome</keyword>
<proteinExistence type="predicted"/>
<name>A0ACB0XKC0_MELEN</name>
<organism evidence="1 2">
    <name type="scientific">Meloidogyne enterolobii</name>
    <name type="common">Root-knot nematode worm</name>
    <name type="synonym">Meloidogyne mayaguensis</name>
    <dbReference type="NCBI Taxonomy" id="390850"/>
    <lineage>
        <taxon>Eukaryota</taxon>
        <taxon>Metazoa</taxon>
        <taxon>Ecdysozoa</taxon>
        <taxon>Nematoda</taxon>
        <taxon>Chromadorea</taxon>
        <taxon>Rhabditida</taxon>
        <taxon>Tylenchina</taxon>
        <taxon>Tylenchomorpha</taxon>
        <taxon>Tylenchoidea</taxon>
        <taxon>Meloidogynidae</taxon>
        <taxon>Meloidogyninae</taxon>
        <taxon>Meloidogyne</taxon>
    </lineage>
</organism>
<reference evidence="1" key="1">
    <citation type="submission" date="2023-11" db="EMBL/GenBank/DDBJ databases">
        <authorList>
            <person name="Poullet M."/>
        </authorList>
    </citation>
    <scope>NUCLEOTIDE SEQUENCE</scope>
    <source>
        <strain evidence="1">E1834</strain>
    </source>
</reference>
<evidence type="ECO:0000313" key="2">
    <source>
        <dbReference type="Proteomes" id="UP001497535"/>
    </source>
</evidence>
<evidence type="ECO:0000313" key="1">
    <source>
        <dbReference type="EMBL" id="CAK5006039.1"/>
    </source>
</evidence>
<protein>
    <submittedName>
        <fullName evidence="1">Uncharacterized protein</fullName>
    </submittedName>
</protein>